<dbReference type="PANTHER" id="PTHR45348:SF2">
    <property type="entry name" value="ZINC-TYPE ALCOHOL DEHYDROGENASE-LIKE PROTEIN C2E1P3.01"/>
    <property type="match status" value="1"/>
</dbReference>
<dbReference type="Gene3D" id="3.40.50.720">
    <property type="entry name" value="NAD(P)-binding Rossmann-like Domain"/>
    <property type="match status" value="1"/>
</dbReference>
<accession>A0A2G8S180</accession>
<proteinExistence type="predicted"/>
<dbReference type="InterPro" id="IPR020843">
    <property type="entry name" value="ER"/>
</dbReference>
<dbReference type="AlphaFoldDB" id="A0A2G8S180"/>
<dbReference type="Gene3D" id="3.90.180.10">
    <property type="entry name" value="Medium-chain alcohol dehydrogenases, catalytic domain"/>
    <property type="match status" value="1"/>
</dbReference>
<organism evidence="2 3">
    <name type="scientific">Ganoderma sinense ZZ0214-1</name>
    <dbReference type="NCBI Taxonomy" id="1077348"/>
    <lineage>
        <taxon>Eukaryota</taxon>
        <taxon>Fungi</taxon>
        <taxon>Dikarya</taxon>
        <taxon>Basidiomycota</taxon>
        <taxon>Agaricomycotina</taxon>
        <taxon>Agaricomycetes</taxon>
        <taxon>Polyporales</taxon>
        <taxon>Polyporaceae</taxon>
        <taxon>Ganoderma</taxon>
    </lineage>
</organism>
<protein>
    <recommendedName>
        <fullName evidence="1">Enoyl reductase (ER) domain-containing protein</fullName>
    </recommendedName>
</protein>
<evidence type="ECO:0000313" key="2">
    <source>
        <dbReference type="EMBL" id="PIL27526.1"/>
    </source>
</evidence>
<gene>
    <name evidence="2" type="ORF">GSI_10677</name>
</gene>
<name>A0A2G8S180_9APHY</name>
<feature type="domain" description="Enoyl reductase (ER)" evidence="1">
    <location>
        <begin position="16"/>
        <end position="351"/>
    </location>
</feature>
<dbReference type="InterPro" id="IPR047122">
    <property type="entry name" value="Trans-enoyl_RdTase-like"/>
</dbReference>
<dbReference type="PANTHER" id="PTHR45348">
    <property type="entry name" value="HYPOTHETICAL OXIDOREDUCTASE (EUROFUNG)"/>
    <property type="match status" value="1"/>
</dbReference>
<dbReference type="InterPro" id="IPR013149">
    <property type="entry name" value="ADH-like_C"/>
</dbReference>
<dbReference type="Pfam" id="PF08240">
    <property type="entry name" value="ADH_N"/>
    <property type="match status" value="1"/>
</dbReference>
<dbReference type="STRING" id="1077348.A0A2G8S180"/>
<dbReference type="CDD" id="cd08249">
    <property type="entry name" value="enoyl_reductase_like"/>
    <property type="match status" value="1"/>
</dbReference>
<comment type="caution">
    <text evidence="2">The sequence shown here is derived from an EMBL/GenBank/DDBJ whole genome shotgun (WGS) entry which is preliminary data.</text>
</comment>
<dbReference type="Pfam" id="PF00107">
    <property type="entry name" value="ADH_zinc_N"/>
    <property type="match status" value="1"/>
</dbReference>
<keyword evidence="3" id="KW-1185">Reference proteome</keyword>
<dbReference type="InterPro" id="IPR011032">
    <property type="entry name" value="GroES-like_sf"/>
</dbReference>
<dbReference type="GO" id="GO:0016651">
    <property type="term" value="F:oxidoreductase activity, acting on NAD(P)H"/>
    <property type="evidence" value="ECO:0007669"/>
    <property type="project" value="InterPro"/>
</dbReference>
<sequence length="353" mass="38416">MSGLPSSMKAIVIQEDRTAGYLDRPIPIIDDDEVLVKTCAVALNNSDWKGSLGEVDSIVGWDVSGEIVQVGKNVAAARKVGERVAAFVHGGYWRDRGAFSEYVKVRGELLWVLPEMMSFEEAATLSCGTWTVVQSLFSPTRLGLVEPEAKGNPIPRDEWVFVHAGSTSCGMYAIQLLHAAGYKVVTTASPRNFDLLKSLGATAVFDYRYRDPEVVPRIKAATGDLITKVVDCISTTESQQLWREAISPEGGNAIVLLPLEDVDVDIKAPPKTIVQQFTALGKDVVTIGQSFSASPEDQAQIATFVKKMSILVEQGKLVPNPMKLWPGGLAAIPEGVKYMEEGRQSAEKIVFFL</sequence>
<dbReference type="Proteomes" id="UP000230002">
    <property type="component" value="Unassembled WGS sequence"/>
</dbReference>
<dbReference type="SMART" id="SM00829">
    <property type="entry name" value="PKS_ER"/>
    <property type="match status" value="1"/>
</dbReference>
<dbReference type="SUPFAM" id="SSF51735">
    <property type="entry name" value="NAD(P)-binding Rossmann-fold domains"/>
    <property type="match status" value="1"/>
</dbReference>
<dbReference type="InterPro" id="IPR036291">
    <property type="entry name" value="NAD(P)-bd_dom_sf"/>
</dbReference>
<dbReference type="InterPro" id="IPR013154">
    <property type="entry name" value="ADH-like_N"/>
</dbReference>
<reference evidence="2 3" key="1">
    <citation type="journal article" date="2015" name="Sci. Rep.">
        <title>Chromosome-level genome map provides insights into diverse defense mechanisms in the medicinal fungus Ganoderma sinense.</title>
        <authorList>
            <person name="Zhu Y."/>
            <person name="Xu J."/>
            <person name="Sun C."/>
            <person name="Zhou S."/>
            <person name="Xu H."/>
            <person name="Nelson D.R."/>
            <person name="Qian J."/>
            <person name="Song J."/>
            <person name="Luo H."/>
            <person name="Xiang L."/>
            <person name="Li Y."/>
            <person name="Xu Z."/>
            <person name="Ji A."/>
            <person name="Wang L."/>
            <person name="Lu S."/>
            <person name="Hayward A."/>
            <person name="Sun W."/>
            <person name="Li X."/>
            <person name="Schwartz D.C."/>
            <person name="Wang Y."/>
            <person name="Chen S."/>
        </authorList>
    </citation>
    <scope>NUCLEOTIDE SEQUENCE [LARGE SCALE GENOMIC DNA]</scope>
    <source>
        <strain evidence="2 3">ZZ0214-1</strain>
    </source>
</reference>
<evidence type="ECO:0000259" key="1">
    <source>
        <dbReference type="SMART" id="SM00829"/>
    </source>
</evidence>
<evidence type="ECO:0000313" key="3">
    <source>
        <dbReference type="Proteomes" id="UP000230002"/>
    </source>
</evidence>
<dbReference type="EMBL" id="AYKW01000034">
    <property type="protein sequence ID" value="PIL27526.1"/>
    <property type="molecule type" value="Genomic_DNA"/>
</dbReference>
<dbReference type="OrthoDB" id="10257049at2759"/>
<dbReference type="SUPFAM" id="SSF50129">
    <property type="entry name" value="GroES-like"/>
    <property type="match status" value="1"/>
</dbReference>